<dbReference type="EMBL" id="CP008953">
    <property type="protein sequence ID" value="AIG77917.1"/>
    <property type="molecule type" value="Genomic_DNA"/>
</dbReference>
<dbReference type="KEGG" id="aja:AJAP_25345"/>
<organism evidence="1 2">
    <name type="scientific">Amycolatopsis japonica</name>
    <dbReference type="NCBI Taxonomy" id="208439"/>
    <lineage>
        <taxon>Bacteria</taxon>
        <taxon>Bacillati</taxon>
        <taxon>Actinomycetota</taxon>
        <taxon>Actinomycetes</taxon>
        <taxon>Pseudonocardiales</taxon>
        <taxon>Pseudonocardiaceae</taxon>
        <taxon>Amycolatopsis</taxon>
        <taxon>Amycolatopsis japonica group</taxon>
    </lineage>
</organism>
<keyword evidence="2" id="KW-1185">Reference proteome</keyword>
<proteinExistence type="predicted"/>
<evidence type="ECO:0000313" key="1">
    <source>
        <dbReference type="EMBL" id="AIG77917.1"/>
    </source>
</evidence>
<accession>A0A075UUR6</accession>
<evidence type="ECO:0000313" key="2">
    <source>
        <dbReference type="Proteomes" id="UP000028492"/>
    </source>
</evidence>
<name>A0A075UUR6_9PSEU</name>
<reference evidence="1 2" key="1">
    <citation type="journal article" date="2014" name="J. Biotechnol.">
        <title>Complete genome sequence of the actinobacterium Amycolatopsis japonica MG417-CF17(T) (=DSM 44213T) producing (S,S)-N,N'-ethylenediaminedisuccinic acid.</title>
        <authorList>
            <person name="Stegmann E."/>
            <person name="Albersmeier A."/>
            <person name="Spohn M."/>
            <person name="Gert H."/>
            <person name="Weber T."/>
            <person name="Wohlleben W."/>
            <person name="Kalinowski J."/>
            <person name="Ruckert C."/>
        </authorList>
    </citation>
    <scope>NUCLEOTIDE SEQUENCE [LARGE SCALE GENOMIC DNA]</scope>
    <source>
        <strain evidence="2">MG417-CF17 (DSM 44213)</strain>
    </source>
</reference>
<gene>
    <name evidence="1" type="ORF">AJAP_25345</name>
</gene>
<dbReference type="AlphaFoldDB" id="A0A075UUR6"/>
<protein>
    <submittedName>
        <fullName evidence="1">Uncharacterized protein</fullName>
    </submittedName>
</protein>
<sequence length="74" mass="8051">MKGSFRTFCVLNDPFMTYPDARNGPFLAKFARKGPFLARAAGVDQAGAQRAGTFGGSQPASDRWPCRHTYAVPL</sequence>
<dbReference type="HOGENOM" id="CLU_2679550_0_0_11"/>
<dbReference type="Proteomes" id="UP000028492">
    <property type="component" value="Chromosome"/>
</dbReference>